<dbReference type="OrthoDB" id="7851174at2759"/>
<dbReference type="Pfam" id="PF00179">
    <property type="entry name" value="UQ_con"/>
    <property type="match status" value="1"/>
</dbReference>
<evidence type="ECO:0000256" key="1">
    <source>
        <dbReference type="SAM" id="MobiDB-lite"/>
    </source>
</evidence>
<dbReference type="InterPro" id="IPR000608">
    <property type="entry name" value="UBC"/>
</dbReference>
<dbReference type="Gene3D" id="3.10.110.10">
    <property type="entry name" value="Ubiquitin Conjugating Enzyme"/>
    <property type="match status" value="1"/>
</dbReference>
<proteinExistence type="predicted"/>
<dbReference type="EMBL" id="SRLO01000720">
    <property type="protein sequence ID" value="TNN47900.1"/>
    <property type="molecule type" value="Genomic_DNA"/>
</dbReference>
<accession>A0A4Z2G3Y2</accession>
<name>A0A4Z2G3Y2_9TELE</name>
<dbReference type="Proteomes" id="UP000314294">
    <property type="component" value="Unassembled WGS sequence"/>
</dbReference>
<dbReference type="PANTHER" id="PTHR24068">
    <property type="entry name" value="UBIQUITIN-CONJUGATING ENZYME E2"/>
    <property type="match status" value="1"/>
</dbReference>
<gene>
    <name evidence="3" type="primary">UBE2E2_1</name>
    <name evidence="3" type="ORF">EYF80_041901</name>
</gene>
<protein>
    <submittedName>
        <fullName evidence="3">Ubiquitin-conjugating enzyme E2 E2</fullName>
    </submittedName>
</protein>
<evidence type="ECO:0000259" key="2">
    <source>
        <dbReference type="PROSITE" id="PS50127"/>
    </source>
</evidence>
<evidence type="ECO:0000313" key="4">
    <source>
        <dbReference type="Proteomes" id="UP000314294"/>
    </source>
</evidence>
<feature type="region of interest" description="Disordered" evidence="1">
    <location>
        <begin position="78"/>
        <end position="134"/>
    </location>
</feature>
<comment type="caution">
    <text evidence="3">The sequence shown here is derived from an EMBL/GenBank/DDBJ whole genome shotgun (WGS) entry which is preliminary data.</text>
</comment>
<evidence type="ECO:0000313" key="3">
    <source>
        <dbReference type="EMBL" id="TNN47900.1"/>
    </source>
</evidence>
<dbReference type="SUPFAM" id="SSF54495">
    <property type="entry name" value="UBC-like"/>
    <property type="match status" value="1"/>
</dbReference>
<dbReference type="PROSITE" id="PS50127">
    <property type="entry name" value="UBC_2"/>
    <property type="match status" value="1"/>
</dbReference>
<keyword evidence="4" id="KW-1185">Reference proteome</keyword>
<reference evidence="3 4" key="1">
    <citation type="submission" date="2019-03" db="EMBL/GenBank/DDBJ databases">
        <title>First draft genome of Liparis tanakae, snailfish: a comprehensive survey of snailfish specific genes.</title>
        <authorList>
            <person name="Kim W."/>
            <person name="Song I."/>
            <person name="Jeong J.-H."/>
            <person name="Kim D."/>
            <person name="Kim S."/>
            <person name="Ryu S."/>
            <person name="Song J.Y."/>
            <person name="Lee S.K."/>
        </authorList>
    </citation>
    <scope>NUCLEOTIDE SEQUENCE [LARGE SCALE GENOMIC DNA]</scope>
    <source>
        <tissue evidence="3">Muscle</tissue>
    </source>
</reference>
<dbReference type="AlphaFoldDB" id="A0A4Z2G3Y2"/>
<feature type="domain" description="UBC core" evidence="2">
    <location>
        <begin position="107"/>
        <end position="178"/>
    </location>
</feature>
<sequence>MGAINGYSNAQCGLGGRMVVGGRWTVELSSDQEWRVVRYLERCQQTGAEADNILLASPLPFQLELLNIQSRFSQITPTAARTQRQEVESRSLYQAAGTERGGGAGKARNSSRCCRPNRGNAPAEREAASRAGPKGDNIYEWRSTILGPPGSVYEGGVFFLDIAFTPDYPFKPPKAVGF</sequence>
<organism evidence="3 4">
    <name type="scientific">Liparis tanakae</name>
    <name type="common">Tanaka's snailfish</name>
    <dbReference type="NCBI Taxonomy" id="230148"/>
    <lineage>
        <taxon>Eukaryota</taxon>
        <taxon>Metazoa</taxon>
        <taxon>Chordata</taxon>
        <taxon>Craniata</taxon>
        <taxon>Vertebrata</taxon>
        <taxon>Euteleostomi</taxon>
        <taxon>Actinopterygii</taxon>
        <taxon>Neopterygii</taxon>
        <taxon>Teleostei</taxon>
        <taxon>Neoteleostei</taxon>
        <taxon>Acanthomorphata</taxon>
        <taxon>Eupercaria</taxon>
        <taxon>Perciformes</taxon>
        <taxon>Cottioidei</taxon>
        <taxon>Cottales</taxon>
        <taxon>Liparidae</taxon>
        <taxon>Liparis</taxon>
    </lineage>
</organism>
<dbReference type="InterPro" id="IPR016135">
    <property type="entry name" value="UBQ-conjugating_enzyme/RWD"/>
</dbReference>